<dbReference type="GO" id="GO:0015297">
    <property type="term" value="F:antiporter activity"/>
    <property type="evidence" value="ECO:0007669"/>
    <property type="project" value="InterPro"/>
</dbReference>
<reference evidence="3 4" key="1">
    <citation type="submission" date="2019-03" db="EMBL/GenBank/DDBJ databases">
        <title>Draft genome sequences of novel Actinobacteria.</title>
        <authorList>
            <person name="Sahin N."/>
            <person name="Ay H."/>
            <person name="Saygin H."/>
        </authorList>
    </citation>
    <scope>NUCLEOTIDE SEQUENCE [LARGE SCALE GENOMIC DNA]</scope>
    <source>
        <strain evidence="3 4">5K548</strain>
    </source>
</reference>
<feature type="non-terminal residue" evidence="3">
    <location>
        <position position="63"/>
    </location>
</feature>
<dbReference type="AlphaFoldDB" id="A0A4R5BZM2"/>
<keyword evidence="2" id="KW-0812">Transmembrane</keyword>
<comment type="caution">
    <text evidence="3">The sequence shown here is derived from an EMBL/GenBank/DDBJ whole genome shotgun (WGS) entry which is preliminary data.</text>
</comment>
<protein>
    <submittedName>
        <fullName evidence="3">Arsenical-resistance protein</fullName>
    </submittedName>
</protein>
<keyword evidence="1" id="KW-0813">Transport</keyword>
<dbReference type="EMBL" id="SMLA01000005">
    <property type="protein sequence ID" value="TDD91669.1"/>
    <property type="molecule type" value="Genomic_DNA"/>
</dbReference>
<keyword evidence="2" id="KW-0472">Membrane</keyword>
<dbReference type="Proteomes" id="UP000294723">
    <property type="component" value="Unassembled WGS sequence"/>
</dbReference>
<dbReference type="GO" id="GO:0015104">
    <property type="term" value="F:antimonite transmembrane transporter activity"/>
    <property type="evidence" value="ECO:0007669"/>
    <property type="project" value="TreeGrafter"/>
</dbReference>
<sequence length="63" mass="6466">MTRTAEPESAVVARLSTLDRLLPVWIGAAMVVGLLAGRWVPGLGSALDAVQIDGVSLPIALGL</sequence>
<evidence type="ECO:0000313" key="4">
    <source>
        <dbReference type="Proteomes" id="UP000294723"/>
    </source>
</evidence>
<keyword evidence="2" id="KW-1133">Transmembrane helix</keyword>
<keyword evidence="4" id="KW-1185">Reference proteome</keyword>
<name>A0A4R5BZM2_9PSEU</name>
<feature type="transmembrane region" description="Helical" evidence="2">
    <location>
        <begin position="21"/>
        <end position="40"/>
    </location>
</feature>
<dbReference type="GO" id="GO:0015105">
    <property type="term" value="F:arsenite transmembrane transporter activity"/>
    <property type="evidence" value="ECO:0007669"/>
    <property type="project" value="TreeGrafter"/>
</dbReference>
<dbReference type="PANTHER" id="PTHR43057">
    <property type="entry name" value="ARSENITE EFFLUX TRANSPORTER"/>
    <property type="match status" value="1"/>
</dbReference>
<gene>
    <name evidence="3" type="ORF">E1202_05870</name>
</gene>
<dbReference type="GO" id="GO:0005886">
    <property type="term" value="C:plasma membrane"/>
    <property type="evidence" value="ECO:0007669"/>
    <property type="project" value="TreeGrafter"/>
</dbReference>
<organism evidence="3 4">
    <name type="scientific">Saccharopolyspora karakumensis</name>
    <dbReference type="NCBI Taxonomy" id="2530386"/>
    <lineage>
        <taxon>Bacteria</taxon>
        <taxon>Bacillati</taxon>
        <taxon>Actinomycetota</taxon>
        <taxon>Actinomycetes</taxon>
        <taxon>Pseudonocardiales</taxon>
        <taxon>Pseudonocardiaceae</taxon>
        <taxon>Saccharopolyspora</taxon>
    </lineage>
</organism>
<dbReference type="InterPro" id="IPR004706">
    <property type="entry name" value="Arsenical-R_Acr3"/>
</dbReference>
<accession>A0A4R5BZM2</accession>
<evidence type="ECO:0000256" key="2">
    <source>
        <dbReference type="SAM" id="Phobius"/>
    </source>
</evidence>
<proteinExistence type="predicted"/>
<evidence type="ECO:0000256" key="1">
    <source>
        <dbReference type="ARBA" id="ARBA00022448"/>
    </source>
</evidence>
<evidence type="ECO:0000313" key="3">
    <source>
        <dbReference type="EMBL" id="TDD91669.1"/>
    </source>
</evidence>
<dbReference type="PANTHER" id="PTHR43057:SF1">
    <property type="entry name" value="ARSENICAL-RESISTANCE PROTEIN 3"/>
    <property type="match status" value="1"/>
</dbReference>